<name>A0A179BDA2_ACIFR</name>
<evidence type="ECO:0008006" key="4">
    <source>
        <dbReference type="Google" id="ProtNLM"/>
    </source>
</evidence>
<dbReference type="Proteomes" id="UP000078302">
    <property type="component" value="Unassembled WGS sequence"/>
</dbReference>
<dbReference type="AlphaFoldDB" id="A0A179BDA2"/>
<accession>A0A179BDA2</accession>
<organism evidence="2 3">
    <name type="scientific">Acidithiobacillus ferrooxidans</name>
    <name type="common">Thiobacillus ferrooxidans</name>
    <dbReference type="NCBI Taxonomy" id="920"/>
    <lineage>
        <taxon>Bacteria</taxon>
        <taxon>Pseudomonadati</taxon>
        <taxon>Pseudomonadota</taxon>
        <taxon>Acidithiobacillia</taxon>
        <taxon>Acidithiobacillales</taxon>
        <taxon>Acidithiobacillaceae</taxon>
        <taxon>Acidithiobacillus</taxon>
    </lineage>
</organism>
<dbReference type="EMBL" id="LVXZ01000129">
    <property type="protein sequence ID" value="OAP89686.1"/>
    <property type="molecule type" value="Genomic_DNA"/>
</dbReference>
<gene>
    <name evidence="2" type="ORF">A4H96_10340</name>
</gene>
<reference evidence="2 3" key="1">
    <citation type="submission" date="2016-04" db="EMBL/GenBank/DDBJ databases">
        <title>Acidithiobacillus ferrooxidans genome sequencing and assembly.</title>
        <authorList>
            <person name="Zhou Z."/>
        </authorList>
    </citation>
    <scope>NUCLEOTIDE SEQUENCE [LARGE SCALE GENOMIC DNA]</scope>
    <source>
        <strain evidence="2 3">BY0502</strain>
    </source>
</reference>
<dbReference type="OrthoDB" id="9921057at2"/>
<evidence type="ECO:0000256" key="1">
    <source>
        <dbReference type="SAM" id="SignalP"/>
    </source>
</evidence>
<keyword evidence="1" id="KW-0732">Signal</keyword>
<comment type="caution">
    <text evidence="2">The sequence shown here is derived from an EMBL/GenBank/DDBJ whole genome shotgun (WGS) entry which is preliminary data.</text>
</comment>
<dbReference type="RefSeq" id="WP_064219522.1">
    <property type="nucleotide sequence ID" value="NZ_LVXZ01000129.1"/>
</dbReference>
<protein>
    <recommendedName>
        <fullName evidence="4">DUF2147 domain-containing protein</fullName>
    </recommendedName>
</protein>
<sequence>MLKKTLFAIIALGTSGLAFAATPYAGKWEARFSGGDQGHCAIQIRVSGRLTGICHGRKESNTPFQVAGFVRGSTIHFGIAGTGAKFAGYLKGDHGKGTWRNTGDGGTWSVNKDAY</sequence>
<evidence type="ECO:0000313" key="2">
    <source>
        <dbReference type="EMBL" id="OAP89686.1"/>
    </source>
</evidence>
<proteinExistence type="predicted"/>
<feature type="chain" id="PRO_5008099275" description="DUF2147 domain-containing protein" evidence="1">
    <location>
        <begin position="21"/>
        <end position="115"/>
    </location>
</feature>
<evidence type="ECO:0000313" key="3">
    <source>
        <dbReference type="Proteomes" id="UP000078302"/>
    </source>
</evidence>
<feature type="signal peptide" evidence="1">
    <location>
        <begin position="1"/>
        <end position="20"/>
    </location>
</feature>
<keyword evidence="3" id="KW-1185">Reference proteome</keyword>